<organism evidence="2 3">
    <name type="scientific">Morchella conica CCBAS932</name>
    <dbReference type="NCBI Taxonomy" id="1392247"/>
    <lineage>
        <taxon>Eukaryota</taxon>
        <taxon>Fungi</taxon>
        <taxon>Dikarya</taxon>
        <taxon>Ascomycota</taxon>
        <taxon>Pezizomycotina</taxon>
        <taxon>Pezizomycetes</taxon>
        <taxon>Pezizales</taxon>
        <taxon>Morchellaceae</taxon>
        <taxon>Morchella</taxon>
    </lineage>
</organism>
<protein>
    <recommendedName>
        <fullName evidence="4">DUF3074 domain-containing protein</fullName>
    </recommendedName>
</protein>
<feature type="chain" id="PRO_5018186301" description="DUF3074 domain-containing protein" evidence="1">
    <location>
        <begin position="18"/>
        <end position="266"/>
    </location>
</feature>
<name>A0A3N4KUD0_9PEZI</name>
<evidence type="ECO:0000313" key="3">
    <source>
        <dbReference type="Proteomes" id="UP000277580"/>
    </source>
</evidence>
<dbReference type="EMBL" id="ML119125">
    <property type="protein sequence ID" value="RPB13019.1"/>
    <property type="molecule type" value="Genomic_DNA"/>
</dbReference>
<accession>A0A3N4KUD0</accession>
<dbReference type="STRING" id="1392247.A0A3N4KUD0"/>
<evidence type="ECO:0008006" key="4">
    <source>
        <dbReference type="Google" id="ProtNLM"/>
    </source>
</evidence>
<dbReference type="OrthoDB" id="1733656at2759"/>
<keyword evidence="1" id="KW-0732">Signal</keyword>
<dbReference type="Proteomes" id="UP000277580">
    <property type="component" value="Unassembled WGS sequence"/>
</dbReference>
<sequence length="266" mass="29170">MRLSSLFLLAGASLVSAQWGDYLNRVLGTQKPLAANVEEVDQHIVIERRVRNITSENWRSSINNTAVAEGSDVTETAEEWYFYFTTSNVNGTRNATKWDGIFEETTVQLAAAQNLAGPAPKINLGRIDCASPEATELCQTFLLTSQGKLPEVYHIASFANGTVEIREVPWPVELIDGEQAAHLVKFHTEAAWKSVDAWSGILNPIDGALKDFVVPYISTAMLYYETLPPWVMMVTISLLGRTIMSRITRGVTTTPPRAPAPAAGSS</sequence>
<reference evidence="2 3" key="1">
    <citation type="journal article" date="2018" name="Nat. Ecol. Evol.">
        <title>Pezizomycetes genomes reveal the molecular basis of ectomycorrhizal truffle lifestyle.</title>
        <authorList>
            <person name="Murat C."/>
            <person name="Payen T."/>
            <person name="Noel B."/>
            <person name="Kuo A."/>
            <person name="Morin E."/>
            <person name="Chen J."/>
            <person name="Kohler A."/>
            <person name="Krizsan K."/>
            <person name="Balestrini R."/>
            <person name="Da Silva C."/>
            <person name="Montanini B."/>
            <person name="Hainaut M."/>
            <person name="Levati E."/>
            <person name="Barry K.W."/>
            <person name="Belfiori B."/>
            <person name="Cichocki N."/>
            <person name="Clum A."/>
            <person name="Dockter R.B."/>
            <person name="Fauchery L."/>
            <person name="Guy J."/>
            <person name="Iotti M."/>
            <person name="Le Tacon F."/>
            <person name="Lindquist E.A."/>
            <person name="Lipzen A."/>
            <person name="Malagnac F."/>
            <person name="Mello A."/>
            <person name="Molinier V."/>
            <person name="Miyauchi S."/>
            <person name="Poulain J."/>
            <person name="Riccioni C."/>
            <person name="Rubini A."/>
            <person name="Sitrit Y."/>
            <person name="Splivallo R."/>
            <person name="Traeger S."/>
            <person name="Wang M."/>
            <person name="Zifcakova L."/>
            <person name="Wipf D."/>
            <person name="Zambonelli A."/>
            <person name="Paolocci F."/>
            <person name="Nowrousian M."/>
            <person name="Ottonello S."/>
            <person name="Baldrian P."/>
            <person name="Spatafora J.W."/>
            <person name="Henrissat B."/>
            <person name="Nagy L.G."/>
            <person name="Aury J.M."/>
            <person name="Wincker P."/>
            <person name="Grigoriev I.V."/>
            <person name="Bonfante P."/>
            <person name="Martin F.M."/>
        </authorList>
    </citation>
    <scope>NUCLEOTIDE SEQUENCE [LARGE SCALE GENOMIC DNA]</scope>
    <source>
        <strain evidence="2 3">CCBAS932</strain>
    </source>
</reference>
<evidence type="ECO:0000313" key="2">
    <source>
        <dbReference type="EMBL" id="RPB13019.1"/>
    </source>
</evidence>
<keyword evidence="3" id="KW-1185">Reference proteome</keyword>
<gene>
    <name evidence="2" type="ORF">P167DRAFT_535418</name>
</gene>
<feature type="signal peptide" evidence="1">
    <location>
        <begin position="1"/>
        <end position="17"/>
    </location>
</feature>
<proteinExistence type="predicted"/>
<dbReference type="AlphaFoldDB" id="A0A3N4KUD0"/>
<evidence type="ECO:0000256" key="1">
    <source>
        <dbReference type="SAM" id="SignalP"/>
    </source>
</evidence>
<dbReference type="InParanoid" id="A0A3N4KUD0"/>